<evidence type="ECO:0000313" key="4">
    <source>
        <dbReference type="EMBL" id="KAK5699021.1"/>
    </source>
</evidence>
<evidence type="ECO:0000256" key="1">
    <source>
        <dbReference type="ARBA" id="ARBA00023242"/>
    </source>
</evidence>
<feature type="domain" description="Zn(2)-C6 fungal-type" evidence="3">
    <location>
        <begin position="44"/>
        <end position="80"/>
    </location>
</feature>
<dbReference type="GO" id="GO:0045944">
    <property type="term" value="P:positive regulation of transcription by RNA polymerase II"/>
    <property type="evidence" value="ECO:0007669"/>
    <property type="project" value="TreeGrafter"/>
</dbReference>
<dbReference type="PROSITE" id="PS50048">
    <property type="entry name" value="ZN2_CY6_FUNGAL_2"/>
    <property type="match status" value="1"/>
</dbReference>
<dbReference type="InterPro" id="IPR036864">
    <property type="entry name" value="Zn2-C6_fun-type_DNA-bd_sf"/>
</dbReference>
<dbReference type="FunFam" id="4.10.240.10:FF:000012">
    <property type="entry name" value="C6 transcription factor"/>
    <property type="match status" value="1"/>
</dbReference>
<sequence>MAALNGFSTLPTLPQQQGDSQYAGSQSPGQPSKDPAQHQRTYQACIPCRRRKVRCDLGSVDNPHEPPCLRCRRESKECYFSSTRRKKKSSGAADSGANSDEEPVPEVKSGRKRLRTSLSLERDEEVDEEEPRTPGGSLGRRQPLRRPQPAQPVKYTEQDEKASDQTAAMLQASEVHGGHDALKVLYQAAQIRDRMNSREYLERPDFSGMPSELPPVMSPIRGKAGLSNTNQDPTLAFQSYNTLRGRNNTQTSRGSVAESTPAERAALSEALKAWSRFRFVREGWFTAKEGIAYIKYFYKYLAPLTPVAIPDFRQHETHERLLVQEPMLTITILLIASRHMRLEGPGAVSRPYEIHKRLWSYLQGMINRVVWGQEQYGGGVGGVPSASIAASDVNPLSRKGLRTLGSVEALVLLTEWHPRMMHFPPEEADIELMLPSEPISTPVMPEEDDMPKVDEWLEPVWRSDRMCWMLLGMAMNMAYEIGVFDADWQRHTRNKDGQLPSAEGLQVYDRRRGSVRDLLLVYVTQTSGRLGLTTVLPSNYSKPEDSDLYHRQVGQHANLQETIMHFWLRMAAIIREGNSNIFANKAFTRDLVKNGDYRQAITRMSKPLAEWRHDFDKCLAIPKYMRCILMIETYINALALQAVAERCANEQPMEMFGDPREEVVRHAHGLSTTDAIPPQTLNKWLGGDRVYMLAVGDAARSLLKIVVEGLYPDEYLRHAPVRTYFRIISVAIILLKSFSLGASESDVLESLSWMDRTVEALQTCIVDDVHVASRFAELLSRLSQSLKPRLIRITADGRTVRSRRVSQYGTPAPVAPLNDNTNYRQQTQQQQQQAMPGAMPTQQQWNYNNFDNSNVNTSNGYNNSLLGISNNTYDLTDNDFSVMPPPDYMLSPNQTGGMMGTGAYDPVYGTNTYGNNGPEDWLALPLDNLFGNSGSAVVNQTMYGPQIDGQDMLEVLLRGGGQGGHNGFN</sequence>
<dbReference type="GO" id="GO:0008270">
    <property type="term" value="F:zinc ion binding"/>
    <property type="evidence" value="ECO:0007669"/>
    <property type="project" value="InterPro"/>
</dbReference>
<feature type="compositionally biased region" description="Polar residues" evidence="2">
    <location>
        <begin position="1"/>
        <end position="30"/>
    </location>
</feature>
<dbReference type="GO" id="GO:0005634">
    <property type="term" value="C:nucleus"/>
    <property type="evidence" value="ECO:0007669"/>
    <property type="project" value="TreeGrafter"/>
</dbReference>
<protein>
    <submittedName>
        <fullName evidence="4">Zinc finger transcriptional activator</fullName>
    </submittedName>
</protein>
<dbReference type="InterPro" id="IPR001138">
    <property type="entry name" value="Zn2Cys6_DnaBD"/>
</dbReference>
<dbReference type="PROSITE" id="PS00463">
    <property type="entry name" value="ZN2_CY6_FUNGAL_1"/>
    <property type="match status" value="1"/>
</dbReference>
<reference evidence="4" key="1">
    <citation type="submission" date="2023-08" db="EMBL/GenBank/DDBJ databases">
        <title>Black Yeasts Isolated from many extreme environments.</title>
        <authorList>
            <person name="Coleine C."/>
            <person name="Stajich J.E."/>
            <person name="Selbmann L."/>
        </authorList>
    </citation>
    <scope>NUCLEOTIDE SEQUENCE</scope>
    <source>
        <strain evidence="4">CCFEE 5810</strain>
    </source>
</reference>
<dbReference type="AlphaFoldDB" id="A0AAN8A0Y7"/>
<evidence type="ECO:0000313" key="5">
    <source>
        <dbReference type="Proteomes" id="UP001310594"/>
    </source>
</evidence>
<name>A0AAN8A0Y7_9PEZI</name>
<organism evidence="4 5">
    <name type="scientific">Elasticomyces elasticus</name>
    <dbReference type="NCBI Taxonomy" id="574655"/>
    <lineage>
        <taxon>Eukaryota</taxon>
        <taxon>Fungi</taxon>
        <taxon>Dikarya</taxon>
        <taxon>Ascomycota</taxon>
        <taxon>Pezizomycotina</taxon>
        <taxon>Dothideomycetes</taxon>
        <taxon>Dothideomycetidae</taxon>
        <taxon>Mycosphaerellales</taxon>
        <taxon>Teratosphaeriaceae</taxon>
        <taxon>Elasticomyces</taxon>
    </lineage>
</organism>
<keyword evidence="1" id="KW-0539">Nucleus</keyword>
<evidence type="ECO:0000259" key="3">
    <source>
        <dbReference type="PROSITE" id="PS50048"/>
    </source>
</evidence>
<accession>A0AAN8A0Y7</accession>
<dbReference type="InterPro" id="IPR052780">
    <property type="entry name" value="AAA_Catabolism_Regulators"/>
</dbReference>
<gene>
    <name evidence="4" type="primary">ARO80</name>
    <name evidence="4" type="ORF">LTR97_006670</name>
</gene>
<evidence type="ECO:0000256" key="2">
    <source>
        <dbReference type="SAM" id="MobiDB-lite"/>
    </source>
</evidence>
<dbReference type="CDD" id="cd00067">
    <property type="entry name" value="GAL4"/>
    <property type="match status" value="1"/>
</dbReference>
<dbReference type="EMBL" id="JAVRQU010000009">
    <property type="protein sequence ID" value="KAK5699021.1"/>
    <property type="molecule type" value="Genomic_DNA"/>
</dbReference>
<dbReference type="PANTHER" id="PTHR31644">
    <property type="entry name" value="TRANSCRIPTIONAL ACTIVATOR ARO80-RELATED"/>
    <property type="match status" value="1"/>
</dbReference>
<dbReference type="Gene3D" id="4.10.240.10">
    <property type="entry name" value="Zn(2)-C6 fungal-type DNA-binding domain"/>
    <property type="match status" value="1"/>
</dbReference>
<dbReference type="SMART" id="SM00066">
    <property type="entry name" value="GAL4"/>
    <property type="match status" value="1"/>
</dbReference>
<feature type="region of interest" description="Disordered" evidence="2">
    <location>
        <begin position="1"/>
        <end position="41"/>
    </location>
</feature>
<dbReference type="CDD" id="cd12148">
    <property type="entry name" value="fungal_TF_MHR"/>
    <property type="match status" value="1"/>
</dbReference>
<dbReference type="GO" id="GO:0000981">
    <property type="term" value="F:DNA-binding transcription factor activity, RNA polymerase II-specific"/>
    <property type="evidence" value="ECO:0007669"/>
    <property type="project" value="InterPro"/>
</dbReference>
<feature type="region of interest" description="Disordered" evidence="2">
    <location>
        <begin position="78"/>
        <end position="164"/>
    </location>
</feature>
<dbReference type="Pfam" id="PF00172">
    <property type="entry name" value="Zn_clus"/>
    <property type="match status" value="1"/>
</dbReference>
<dbReference type="SUPFAM" id="SSF57701">
    <property type="entry name" value="Zn2/Cys6 DNA-binding domain"/>
    <property type="match status" value="1"/>
</dbReference>
<dbReference type="GO" id="GO:0009074">
    <property type="term" value="P:aromatic amino acid family catabolic process"/>
    <property type="evidence" value="ECO:0007669"/>
    <property type="project" value="TreeGrafter"/>
</dbReference>
<dbReference type="Proteomes" id="UP001310594">
    <property type="component" value="Unassembled WGS sequence"/>
</dbReference>
<dbReference type="PANTHER" id="PTHR31644:SF2">
    <property type="entry name" value="TRANSCRIPTIONAL ACTIVATOR ARO80-RELATED"/>
    <property type="match status" value="1"/>
</dbReference>
<proteinExistence type="predicted"/>
<comment type="caution">
    <text evidence="4">The sequence shown here is derived from an EMBL/GenBank/DDBJ whole genome shotgun (WGS) entry which is preliminary data.</text>
</comment>